<evidence type="ECO:0000256" key="1">
    <source>
        <dbReference type="ARBA" id="ARBA00022490"/>
    </source>
</evidence>
<comment type="subcellular location">
    <subcellularLocation>
        <location evidence="5">Cytoplasm</location>
    </subcellularLocation>
</comment>
<keyword evidence="2 5" id="KW-0690">Ribosome biogenesis</keyword>
<dbReference type="EMBL" id="NOZP01000033">
    <property type="protein sequence ID" value="OYD16834.1"/>
    <property type="molecule type" value="Genomic_DNA"/>
</dbReference>
<gene>
    <name evidence="7" type="ORF">CH330_01670</name>
</gene>
<reference evidence="7 8" key="1">
    <citation type="submission" date="2017-07" db="EMBL/GenBank/DDBJ databases">
        <title>Recovery of genomes from metagenomes via a dereplication, aggregation, and scoring strategy.</title>
        <authorList>
            <person name="Sieber C.M."/>
            <person name="Probst A.J."/>
            <person name="Sharrar A."/>
            <person name="Thomas B.C."/>
            <person name="Hess M."/>
            <person name="Tringe S.G."/>
            <person name="Banfield J.F."/>
        </authorList>
    </citation>
    <scope>NUCLEOTIDE SEQUENCE [LARGE SCALE GENOMIC DNA]</scope>
    <source>
        <strain evidence="7">JGI_Cruoil_03_51_56</strain>
    </source>
</reference>
<protein>
    <recommendedName>
        <fullName evidence="5">Putative pre-16S rRNA nuclease</fullName>
        <ecNumber evidence="5">3.1.-.-</ecNumber>
    </recommendedName>
</protein>
<dbReference type="NCBIfam" id="TIGR00250">
    <property type="entry name" value="RNAse_H_YqgF"/>
    <property type="match status" value="1"/>
</dbReference>
<proteinExistence type="inferred from homology"/>
<comment type="similarity">
    <text evidence="5">Belongs to the YqgF HJR family.</text>
</comment>
<dbReference type="EC" id="3.1.-.-" evidence="5"/>
<dbReference type="HAMAP" id="MF_00651">
    <property type="entry name" value="Nuclease_YqgF"/>
    <property type="match status" value="1"/>
</dbReference>
<dbReference type="GO" id="GO:0000967">
    <property type="term" value="P:rRNA 5'-end processing"/>
    <property type="evidence" value="ECO:0007669"/>
    <property type="project" value="UniProtKB-UniRule"/>
</dbReference>
<dbReference type="InterPro" id="IPR005227">
    <property type="entry name" value="YqgF"/>
</dbReference>
<evidence type="ECO:0000256" key="3">
    <source>
        <dbReference type="ARBA" id="ARBA00022722"/>
    </source>
</evidence>
<organism evidence="7 8">
    <name type="scientific">candidate division WOR-3 bacterium JGI_Cruoil_03_51_56</name>
    <dbReference type="NCBI Taxonomy" id="1973747"/>
    <lineage>
        <taxon>Bacteria</taxon>
        <taxon>Bacteria division WOR-3</taxon>
    </lineage>
</organism>
<accession>A0A235BX95</accession>
<evidence type="ECO:0000256" key="4">
    <source>
        <dbReference type="ARBA" id="ARBA00022801"/>
    </source>
</evidence>
<name>A0A235BX95_UNCW3</name>
<dbReference type="SMART" id="SM00732">
    <property type="entry name" value="YqgFc"/>
    <property type="match status" value="1"/>
</dbReference>
<sequence>MQAGLYTTAMGRILCLDIGEKRTGVAVTDETKTIAQGLRTIEHKGQNQLIEEIKRLMSEYEPELIVIGRPLSLSGKPSTRSEMVRRFSTKLGKLLKLPIELFDERYSTTRANRVLEQAYGGPRRRQMPPATGRTRSRKMAVDRIAATIILEDYLAARKT</sequence>
<dbReference type="PANTHER" id="PTHR33317:SF4">
    <property type="entry name" value="POLYNUCLEOTIDYL TRANSFERASE, RIBONUCLEASE H-LIKE SUPERFAMILY PROTEIN"/>
    <property type="match status" value="1"/>
</dbReference>
<dbReference type="SUPFAM" id="SSF53098">
    <property type="entry name" value="Ribonuclease H-like"/>
    <property type="match status" value="1"/>
</dbReference>
<dbReference type="CDD" id="cd16964">
    <property type="entry name" value="YqgF"/>
    <property type="match status" value="1"/>
</dbReference>
<dbReference type="Gene3D" id="3.30.420.140">
    <property type="entry name" value="YqgF/RNase H-like domain"/>
    <property type="match status" value="1"/>
</dbReference>
<dbReference type="PANTHER" id="PTHR33317">
    <property type="entry name" value="POLYNUCLEOTIDYL TRANSFERASE, RIBONUCLEASE H-LIKE SUPERFAMILY PROTEIN"/>
    <property type="match status" value="1"/>
</dbReference>
<dbReference type="InterPro" id="IPR037027">
    <property type="entry name" value="YqgF/RNaseH-like_dom_sf"/>
</dbReference>
<dbReference type="Proteomes" id="UP000215559">
    <property type="component" value="Unassembled WGS sequence"/>
</dbReference>
<dbReference type="InterPro" id="IPR006641">
    <property type="entry name" value="YqgF/RNaseH-like_dom"/>
</dbReference>
<keyword evidence="4 5" id="KW-0378">Hydrolase</keyword>
<comment type="caution">
    <text evidence="7">The sequence shown here is derived from an EMBL/GenBank/DDBJ whole genome shotgun (WGS) entry which is preliminary data.</text>
</comment>
<evidence type="ECO:0000256" key="5">
    <source>
        <dbReference type="HAMAP-Rule" id="MF_00651"/>
    </source>
</evidence>
<keyword evidence="1 5" id="KW-0963">Cytoplasm</keyword>
<dbReference type="Pfam" id="PF03652">
    <property type="entry name" value="RuvX"/>
    <property type="match status" value="1"/>
</dbReference>
<keyword evidence="3 5" id="KW-0540">Nuclease</keyword>
<comment type="function">
    <text evidence="5">Could be a nuclease involved in processing of the 5'-end of pre-16S rRNA.</text>
</comment>
<evidence type="ECO:0000313" key="8">
    <source>
        <dbReference type="Proteomes" id="UP000215559"/>
    </source>
</evidence>
<dbReference type="GO" id="GO:0016788">
    <property type="term" value="F:hydrolase activity, acting on ester bonds"/>
    <property type="evidence" value="ECO:0007669"/>
    <property type="project" value="UniProtKB-UniRule"/>
</dbReference>
<dbReference type="InterPro" id="IPR012337">
    <property type="entry name" value="RNaseH-like_sf"/>
</dbReference>
<dbReference type="AlphaFoldDB" id="A0A235BX95"/>
<dbReference type="GO" id="GO:0004518">
    <property type="term" value="F:nuclease activity"/>
    <property type="evidence" value="ECO:0007669"/>
    <property type="project" value="UniProtKB-KW"/>
</dbReference>
<feature type="domain" description="YqgF/RNase H-like" evidence="6">
    <location>
        <begin position="11"/>
        <end position="111"/>
    </location>
</feature>
<evidence type="ECO:0000259" key="6">
    <source>
        <dbReference type="SMART" id="SM00732"/>
    </source>
</evidence>
<dbReference type="GO" id="GO:0005829">
    <property type="term" value="C:cytosol"/>
    <property type="evidence" value="ECO:0007669"/>
    <property type="project" value="TreeGrafter"/>
</dbReference>
<evidence type="ECO:0000313" key="7">
    <source>
        <dbReference type="EMBL" id="OYD16834.1"/>
    </source>
</evidence>
<evidence type="ECO:0000256" key="2">
    <source>
        <dbReference type="ARBA" id="ARBA00022517"/>
    </source>
</evidence>